<dbReference type="InterPro" id="IPR004562">
    <property type="entry name" value="LipoylTrfase_LipoateP_Ligase"/>
</dbReference>
<feature type="region of interest" description="Disordered" evidence="5">
    <location>
        <begin position="503"/>
        <end position="523"/>
    </location>
</feature>
<dbReference type="PANTHER" id="PTHR12561">
    <property type="entry name" value="LIPOATE-PROTEIN LIGASE"/>
    <property type="match status" value="1"/>
</dbReference>
<dbReference type="GO" id="GO:0017118">
    <property type="term" value="F:lipoyltransferase activity"/>
    <property type="evidence" value="ECO:0007669"/>
    <property type="project" value="TreeGrafter"/>
</dbReference>
<dbReference type="Pfam" id="PF21948">
    <property type="entry name" value="LplA-B_cat"/>
    <property type="match status" value="1"/>
</dbReference>
<evidence type="ECO:0000259" key="6">
    <source>
        <dbReference type="PROSITE" id="PS51733"/>
    </source>
</evidence>
<dbReference type="PROSITE" id="PS51733">
    <property type="entry name" value="BPL_LPL_CATALYTIC"/>
    <property type="match status" value="1"/>
</dbReference>
<feature type="domain" description="BPL/LPL catalytic" evidence="6">
    <location>
        <begin position="93"/>
        <end position="341"/>
    </location>
</feature>
<dbReference type="Gene3D" id="3.30.930.10">
    <property type="entry name" value="Bira Bifunctional Protein, Domain 2"/>
    <property type="match status" value="1"/>
</dbReference>
<dbReference type="AlphaFoldDB" id="A0A316U2T6"/>
<dbReference type="SUPFAM" id="SSF55681">
    <property type="entry name" value="Class II aaRS and biotin synthetases"/>
    <property type="match status" value="1"/>
</dbReference>
<feature type="compositionally biased region" description="Polar residues" evidence="5">
    <location>
        <begin position="183"/>
        <end position="196"/>
    </location>
</feature>
<feature type="compositionally biased region" description="Low complexity" evidence="5">
    <location>
        <begin position="237"/>
        <end position="261"/>
    </location>
</feature>
<evidence type="ECO:0000256" key="3">
    <source>
        <dbReference type="ARBA" id="ARBA00008242"/>
    </source>
</evidence>
<evidence type="ECO:0000256" key="1">
    <source>
        <dbReference type="ARBA" id="ARBA00003253"/>
    </source>
</evidence>
<comment type="function">
    <text evidence="1">Catalyzes both the ATP-dependent activation of exogenously supplied lipoate to lipoyl-AMP and the transfer of the activated lipoyl onto the lipoyl domains of lipoate-dependent enzymes.</text>
</comment>
<gene>
    <name evidence="7" type="ORF">BCV69DRAFT_284316</name>
</gene>
<dbReference type="PANTHER" id="PTHR12561:SF3">
    <property type="entry name" value="LIPOYLTRANSFERASE 1, MITOCHONDRIAL"/>
    <property type="match status" value="1"/>
</dbReference>
<dbReference type="OrthoDB" id="201621at2759"/>
<evidence type="ECO:0000256" key="5">
    <source>
        <dbReference type="SAM" id="MobiDB-lite"/>
    </source>
</evidence>
<evidence type="ECO:0000256" key="4">
    <source>
        <dbReference type="ARBA" id="ARBA00015925"/>
    </source>
</evidence>
<feature type="region of interest" description="Disordered" evidence="5">
    <location>
        <begin position="226"/>
        <end position="261"/>
    </location>
</feature>
<dbReference type="InterPro" id="IPR045864">
    <property type="entry name" value="aa-tRNA-synth_II/BPL/LPL"/>
</dbReference>
<keyword evidence="8" id="KW-1185">Reference proteome</keyword>
<dbReference type="UniPathway" id="UPA00537">
    <property type="reaction ID" value="UER00595"/>
</dbReference>
<evidence type="ECO:0000256" key="2">
    <source>
        <dbReference type="ARBA" id="ARBA00005085"/>
    </source>
</evidence>
<evidence type="ECO:0000313" key="7">
    <source>
        <dbReference type="EMBL" id="PWN19158.1"/>
    </source>
</evidence>
<dbReference type="RefSeq" id="XP_025346318.1">
    <property type="nucleotide sequence ID" value="XM_025492999.1"/>
</dbReference>
<sequence>MLASPLPIRGLLRSTGSSFVSIGAAAHLRYYERIGRAFHIANVRRNGTQLRSVSSDGAEVAVPRYGRAEAYVSTSLSPLFNLSLEEHLLRTKPHNAPVCFIYRNDPCIVIGRNQNHWKELNIEEMRKRGLMLVRRRSGGGAVFHDHGNTNFSFHVPRMTFARRTHAELIARALNGPDIGLQTLHGTSNQEVSSSASEYPLGHGHPEGVYVNERNDLVVRVAVRNGDSSHTSGNAALSQSTTASSHVSSSSSSPSTQQSQVWSERKISGSAFKILTHRAYHHGTMLLSTNLADLGSSLRNTKLASSSVKSKGVESVRSQVVNLTDAYPSVASEGSLTHDHFVRAVVAEFWRTYDDKAGREIEDEGAESSASAPGRGNQIMWEAIDASHPISQESKRLQLEEELGQWDWAFGQCPEFSLELSLRAGTTDEQIARILRERGGLTAARISLTCRHGLVEEIEVLQLEVSEGVSVGGEDARDFWTHFFSALKSKRYDALTERPRLARAASQGQNAVEEDVHEAQEEGLEETRKIVADVIEEDDELRDAAARWLRQSL</sequence>
<dbReference type="CDD" id="cd16443">
    <property type="entry name" value="LplA"/>
    <property type="match status" value="1"/>
</dbReference>
<protein>
    <recommendedName>
        <fullName evidence="4">Putative lipoate-protein ligase A</fullName>
    </recommendedName>
</protein>
<dbReference type="GeneID" id="37014733"/>
<dbReference type="EMBL" id="KZ819332">
    <property type="protein sequence ID" value="PWN19158.1"/>
    <property type="molecule type" value="Genomic_DNA"/>
</dbReference>
<accession>A0A316U2T6</accession>
<dbReference type="GO" id="GO:0009249">
    <property type="term" value="P:protein lipoylation"/>
    <property type="evidence" value="ECO:0007669"/>
    <property type="project" value="InterPro"/>
</dbReference>
<dbReference type="InterPro" id="IPR004143">
    <property type="entry name" value="BPL_LPL_catalytic"/>
</dbReference>
<dbReference type="STRING" id="1684307.A0A316U2T6"/>
<name>A0A316U2T6_9BASI</name>
<evidence type="ECO:0000313" key="8">
    <source>
        <dbReference type="Proteomes" id="UP000245942"/>
    </source>
</evidence>
<dbReference type="Proteomes" id="UP000245942">
    <property type="component" value="Unassembled WGS sequence"/>
</dbReference>
<reference evidence="7 8" key="1">
    <citation type="journal article" date="2018" name="Mol. Biol. Evol.">
        <title>Broad Genomic Sampling Reveals a Smut Pathogenic Ancestry of the Fungal Clade Ustilaginomycotina.</title>
        <authorList>
            <person name="Kijpornyongpan T."/>
            <person name="Mondo S.J."/>
            <person name="Barry K."/>
            <person name="Sandor L."/>
            <person name="Lee J."/>
            <person name="Lipzen A."/>
            <person name="Pangilinan J."/>
            <person name="LaButti K."/>
            <person name="Hainaut M."/>
            <person name="Henrissat B."/>
            <person name="Grigoriev I.V."/>
            <person name="Spatafora J.W."/>
            <person name="Aime M.C."/>
        </authorList>
    </citation>
    <scope>NUCLEOTIDE SEQUENCE [LARGE SCALE GENOMIC DNA]</scope>
    <source>
        <strain evidence="7 8">MCA 4718</strain>
    </source>
</reference>
<feature type="region of interest" description="Disordered" evidence="5">
    <location>
        <begin position="180"/>
        <end position="205"/>
    </location>
</feature>
<organism evidence="7 8">
    <name type="scientific">Pseudomicrostroma glucosiphilum</name>
    <dbReference type="NCBI Taxonomy" id="1684307"/>
    <lineage>
        <taxon>Eukaryota</taxon>
        <taxon>Fungi</taxon>
        <taxon>Dikarya</taxon>
        <taxon>Basidiomycota</taxon>
        <taxon>Ustilaginomycotina</taxon>
        <taxon>Exobasidiomycetes</taxon>
        <taxon>Microstromatales</taxon>
        <taxon>Microstromatales incertae sedis</taxon>
        <taxon>Pseudomicrostroma</taxon>
    </lineage>
</organism>
<comment type="pathway">
    <text evidence="2">Protein modification; protein lipoylation via exogenous pathway; protein N(6)-(lipoyl)lysine from lipoate: step 2/2.</text>
</comment>
<comment type="similarity">
    <text evidence="3">Belongs to the LplA family.</text>
</comment>
<proteinExistence type="inferred from homology"/>
<dbReference type="GO" id="GO:0005739">
    <property type="term" value="C:mitochondrion"/>
    <property type="evidence" value="ECO:0007669"/>
    <property type="project" value="TreeGrafter"/>
</dbReference>
<feature type="compositionally biased region" description="Polar residues" evidence="5">
    <location>
        <begin position="226"/>
        <end position="236"/>
    </location>
</feature>